<evidence type="ECO:0000313" key="4">
    <source>
        <dbReference type="EnsemblProtists" id="EOD33015"/>
    </source>
</evidence>
<dbReference type="GeneID" id="17278287"/>
<dbReference type="GO" id="GO:0005634">
    <property type="term" value="C:nucleus"/>
    <property type="evidence" value="ECO:0007669"/>
    <property type="project" value="TreeGrafter"/>
</dbReference>
<dbReference type="SUPFAM" id="SSF52047">
    <property type="entry name" value="RNI-like"/>
    <property type="match status" value="1"/>
</dbReference>
<dbReference type="AlphaFoldDB" id="A0A0D3KB80"/>
<dbReference type="HOGENOM" id="CLU_581966_0_0_1"/>
<keyword evidence="5" id="KW-1185">Reference proteome</keyword>
<dbReference type="GO" id="GO:0005829">
    <property type="term" value="C:cytosol"/>
    <property type="evidence" value="ECO:0007669"/>
    <property type="project" value="TreeGrafter"/>
</dbReference>
<evidence type="ECO:0000256" key="1">
    <source>
        <dbReference type="ARBA" id="ARBA00022468"/>
    </source>
</evidence>
<dbReference type="GO" id="GO:0005096">
    <property type="term" value="F:GTPase activator activity"/>
    <property type="evidence" value="ECO:0007669"/>
    <property type="project" value="UniProtKB-KW"/>
</dbReference>
<organism evidence="4 5">
    <name type="scientific">Emiliania huxleyi (strain CCMP1516)</name>
    <dbReference type="NCBI Taxonomy" id="280463"/>
    <lineage>
        <taxon>Eukaryota</taxon>
        <taxon>Haptista</taxon>
        <taxon>Haptophyta</taxon>
        <taxon>Prymnesiophyceae</taxon>
        <taxon>Isochrysidales</taxon>
        <taxon>Noelaerhabdaceae</taxon>
        <taxon>Emiliania</taxon>
    </lineage>
</organism>
<dbReference type="GO" id="GO:0006913">
    <property type="term" value="P:nucleocytoplasmic transport"/>
    <property type="evidence" value="ECO:0007669"/>
    <property type="project" value="TreeGrafter"/>
</dbReference>
<dbReference type="PANTHER" id="PTHR24113">
    <property type="entry name" value="RAN GTPASE-ACTIVATING PROTEIN 1"/>
    <property type="match status" value="1"/>
</dbReference>
<dbReference type="Pfam" id="PF13516">
    <property type="entry name" value="LRR_6"/>
    <property type="match status" value="7"/>
</dbReference>
<keyword evidence="2" id="KW-0433">Leucine-rich repeat</keyword>
<dbReference type="SMART" id="SM00368">
    <property type="entry name" value="LRR_RI"/>
    <property type="match status" value="7"/>
</dbReference>
<dbReference type="eggNOG" id="KOG4308">
    <property type="taxonomic scope" value="Eukaryota"/>
</dbReference>
<dbReference type="Proteomes" id="UP000013827">
    <property type="component" value="Unassembled WGS sequence"/>
</dbReference>
<name>A0A0D3KB80_EMIH1</name>
<dbReference type="InterPro" id="IPR027038">
    <property type="entry name" value="RanGap"/>
</dbReference>
<keyword evidence="1" id="KW-0343">GTPase activation</keyword>
<proteinExistence type="predicted"/>
<dbReference type="STRING" id="2903.R1F2B9"/>
<sequence length="470" mass="49828">MSADSVAIQIDGSRHAGGRLYKFEDFFDAPKLIPRKPGDIPCAVKALTSRPKASVVESVRSMHAELRTEVPPAWSDAGKLAIHCNNFSARRALVVLHLRTGWADVSANAAEVAPHNLQDCQLRERSWFDAADQVFSLMLAPNFGNLAVRDRLKNESLCAPTLRMASRPCGFAPTLTRLLENRAVAHLRQMGITAAHSHGQVGHNNAWATARIFDKDAALRVIDTALVDLLLLSHADMVVTSAGFSTFPKAADMMSGARALASALRVNGVLKNLDLGENEIGDEGAKAIGGALAVNGVLTTLNLANNQIRDQGAAAIAEALRGNGVLTELQLGANYIGGEGAKALASALRVNGVLTSLNLQNNFIRDEGATAIAEALQGNAVLTSLDVSYNSLTEEAALGIVRVERQRNKLTSLGLSRCSIGPTGAAEIAEYVSGSGVLKNIDLSYNSLGDEGRKAIHDAVSGREGFELLM</sequence>
<dbReference type="KEGG" id="ehx:EMIHUDRAFT_229964"/>
<evidence type="ECO:0000256" key="3">
    <source>
        <dbReference type="ARBA" id="ARBA00022737"/>
    </source>
</evidence>
<dbReference type="PaxDb" id="2903-EOD33015"/>
<keyword evidence="3" id="KW-0677">Repeat</keyword>
<dbReference type="GO" id="GO:0048471">
    <property type="term" value="C:perinuclear region of cytoplasm"/>
    <property type="evidence" value="ECO:0007669"/>
    <property type="project" value="TreeGrafter"/>
</dbReference>
<dbReference type="Gene3D" id="3.80.10.10">
    <property type="entry name" value="Ribonuclease Inhibitor"/>
    <property type="match status" value="3"/>
</dbReference>
<dbReference type="RefSeq" id="XP_005785444.1">
    <property type="nucleotide sequence ID" value="XM_005785387.1"/>
</dbReference>
<dbReference type="EnsemblProtists" id="EOD33015">
    <property type="protein sequence ID" value="EOD33015"/>
    <property type="gene ID" value="EMIHUDRAFT_229964"/>
</dbReference>
<evidence type="ECO:0000313" key="5">
    <source>
        <dbReference type="Proteomes" id="UP000013827"/>
    </source>
</evidence>
<dbReference type="GO" id="GO:0031267">
    <property type="term" value="F:small GTPase binding"/>
    <property type="evidence" value="ECO:0007669"/>
    <property type="project" value="TreeGrafter"/>
</dbReference>
<reference evidence="4" key="2">
    <citation type="submission" date="2024-10" db="UniProtKB">
        <authorList>
            <consortium name="EnsemblProtists"/>
        </authorList>
    </citation>
    <scope>IDENTIFICATION</scope>
</reference>
<accession>A0A0D3KB80</accession>
<protein>
    <submittedName>
        <fullName evidence="4">Uncharacterized protein</fullName>
    </submittedName>
</protein>
<evidence type="ECO:0000256" key="2">
    <source>
        <dbReference type="ARBA" id="ARBA00022614"/>
    </source>
</evidence>
<reference evidence="5" key="1">
    <citation type="journal article" date="2013" name="Nature">
        <title>Pan genome of the phytoplankton Emiliania underpins its global distribution.</title>
        <authorList>
            <person name="Read B.A."/>
            <person name="Kegel J."/>
            <person name="Klute M.J."/>
            <person name="Kuo A."/>
            <person name="Lefebvre S.C."/>
            <person name="Maumus F."/>
            <person name="Mayer C."/>
            <person name="Miller J."/>
            <person name="Monier A."/>
            <person name="Salamov A."/>
            <person name="Young J."/>
            <person name="Aguilar M."/>
            <person name="Claverie J.M."/>
            <person name="Frickenhaus S."/>
            <person name="Gonzalez K."/>
            <person name="Herman E.K."/>
            <person name="Lin Y.C."/>
            <person name="Napier J."/>
            <person name="Ogata H."/>
            <person name="Sarno A.F."/>
            <person name="Shmutz J."/>
            <person name="Schroeder D."/>
            <person name="de Vargas C."/>
            <person name="Verret F."/>
            <person name="von Dassow P."/>
            <person name="Valentin K."/>
            <person name="Van de Peer Y."/>
            <person name="Wheeler G."/>
            <person name="Dacks J.B."/>
            <person name="Delwiche C.F."/>
            <person name="Dyhrman S.T."/>
            <person name="Glockner G."/>
            <person name="John U."/>
            <person name="Richards T."/>
            <person name="Worden A.Z."/>
            <person name="Zhang X."/>
            <person name="Grigoriev I.V."/>
            <person name="Allen A.E."/>
            <person name="Bidle K."/>
            <person name="Borodovsky M."/>
            <person name="Bowler C."/>
            <person name="Brownlee C."/>
            <person name="Cock J.M."/>
            <person name="Elias M."/>
            <person name="Gladyshev V.N."/>
            <person name="Groth M."/>
            <person name="Guda C."/>
            <person name="Hadaegh A."/>
            <person name="Iglesias-Rodriguez M.D."/>
            <person name="Jenkins J."/>
            <person name="Jones B.M."/>
            <person name="Lawson T."/>
            <person name="Leese F."/>
            <person name="Lindquist E."/>
            <person name="Lobanov A."/>
            <person name="Lomsadze A."/>
            <person name="Malik S.B."/>
            <person name="Marsh M.E."/>
            <person name="Mackinder L."/>
            <person name="Mock T."/>
            <person name="Mueller-Roeber B."/>
            <person name="Pagarete A."/>
            <person name="Parker M."/>
            <person name="Probert I."/>
            <person name="Quesneville H."/>
            <person name="Raines C."/>
            <person name="Rensing S.A."/>
            <person name="Riano-Pachon D.M."/>
            <person name="Richier S."/>
            <person name="Rokitta S."/>
            <person name="Shiraiwa Y."/>
            <person name="Soanes D.M."/>
            <person name="van der Giezen M."/>
            <person name="Wahlund T.M."/>
            <person name="Williams B."/>
            <person name="Wilson W."/>
            <person name="Wolfe G."/>
            <person name="Wurch L.L."/>
        </authorList>
    </citation>
    <scope>NUCLEOTIDE SEQUENCE</scope>
</reference>
<dbReference type="InterPro" id="IPR032675">
    <property type="entry name" value="LRR_dom_sf"/>
</dbReference>
<dbReference type="InterPro" id="IPR001611">
    <property type="entry name" value="Leu-rich_rpt"/>
</dbReference>
<dbReference type="PANTHER" id="PTHR24113:SF12">
    <property type="entry name" value="RAN GTPASE-ACTIVATING PROTEIN 1"/>
    <property type="match status" value="1"/>
</dbReference>